<keyword evidence="2" id="KW-1185">Reference proteome</keyword>
<dbReference type="GO" id="GO:0016020">
    <property type="term" value="C:membrane"/>
    <property type="evidence" value="ECO:0007669"/>
    <property type="project" value="InterPro"/>
</dbReference>
<reference evidence="1" key="1">
    <citation type="submission" date="2021-02" db="EMBL/GenBank/DDBJ databases">
        <authorList>
            <person name="Nowell W R."/>
        </authorList>
    </citation>
    <scope>NUCLEOTIDE SEQUENCE</scope>
    <source>
        <strain evidence="1">Ploen Becks lab</strain>
    </source>
</reference>
<comment type="caution">
    <text evidence="1">The sequence shown here is derived from an EMBL/GenBank/DDBJ whole genome shotgun (WGS) entry which is preliminary data.</text>
</comment>
<dbReference type="GO" id="GO:0005319">
    <property type="term" value="F:lipid transporter activity"/>
    <property type="evidence" value="ECO:0007669"/>
    <property type="project" value="TreeGrafter"/>
</dbReference>
<dbReference type="PANTHER" id="PTHR19229:SF250">
    <property type="entry name" value="ABC TRANSPORTER DOMAIN-CONTAINING PROTEIN-RELATED"/>
    <property type="match status" value="1"/>
</dbReference>
<name>A0A814HP73_9BILA</name>
<organism evidence="1 2">
    <name type="scientific">Brachionus calyciflorus</name>
    <dbReference type="NCBI Taxonomy" id="104777"/>
    <lineage>
        <taxon>Eukaryota</taxon>
        <taxon>Metazoa</taxon>
        <taxon>Spiralia</taxon>
        <taxon>Gnathifera</taxon>
        <taxon>Rotifera</taxon>
        <taxon>Eurotatoria</taxon>
        <taxon>Monogononta</taxon>
        <taxon>Pseudotrocha</taxon>
        <taxon>Ploima</taxon>
        <taxon>Brachionidae</taxon>
        <taxon>Brachionus</taxon>
    </lineage>
</organism>
<evidence type="ECO:0000313" key="2">
    <source>
        <dbReference type="Proteomes" id="UP000663879"/>
    </source>
</evidence>
<dbReference type="PANTHER" id="PTHR19229">
    <property type="entry name" value="ATP-BINDING CASSETTE TRANSPORTER SUBFAMILY A ABCA"/>
    <property type="match status" value="1"/>
</dbReference>
<dbReference type="InterPro" id="IPR026082">
    <property type="entry name" value="ABCA"/>
</dbReference>
<dbReference type="Proteomes" id="UP000663879">
    <property type="component" value="Unassembled WGS sequence"/>
</dbReference>
<dbReference type="SUPFAM" id="SSF52540">
    <property type="entry name" value="P-loop containing nucleoside triphosphate hydrolases"/>
    <property type="match status" value="1"/>
</dbReference>
<dbReference type="Gene3D" id="3.40.50.300">
    <property type="entry name" value="P-loop containing nucleotide triphosphate hydrolases"/>
    <property type="match status" value="1"/>
</dbReference>
<evidence type="ECO:0000313" key="1">
    <source>
        <dbReference type="EMBL" id="CAF1013440.1"/>
    </source>
</evidence>
<protein>
    <submittedName>
        <fullName evidence="1">Uncharacterized protein</fullName>
    </submittedName>
</protein>
<gene>
    <name evidence="1" type="ORF">OXX778_LOCUS17007</name>
</gene>
<dbReference type="InterPro" id="IPR027417">
    <property type="entry name" value="P-loop_NTPase"/>
</dbReference>
<feature type="non-terminal residue" evidence="1">
    <location>
        <position position="1"/>
    </location>
</feature>
<dbReference type="AlphaFoldDB" id="A0A814HP73"/>
<dbReference type="GO" id="GO:0140359">
    <property type="term" value="F:ABC-type transporter activity"/>
    <property type="evidence" value="ECO:0007669"/>
    <property type="project" value="InterPro"/>
</dbReference>
<dbReference type="EMBL" id="CAJNOC010004209">
    <property type="protein sequence ID" value="CAF1013440.1"/>
    <property type="molecule type" value="Genomic_DNA"/>
</dbReference>
<accession>A0A814HP73</accession>
<proteinExistence type="predicted"/>
<sequence>NCLNKIKNKGKSLILTTHSMDETEVLCSNIGIMVNGEFKCLGSLQHLKSKYGDGYTLMAKIALNKEDQDKNIVHQDINEKIELFIKYILGKIKNSFVKENRDGFVNIQINDNSTKVLSFVFSLIEEIKSTYSIEYYVVTQTKLEQIFLNFASRQIDPGTRLLSEKRTIFSF</sequence>
<dbReference type="OrthoDB" id="15927at2759"/>